<evidence type="ECO:0000256" key="3">
    <source>
        <dbReference type="ARBA" id="ARBA00022618"/>
    </source>
</evidence>
<dbReference type="AlphaFoldDB" id="A0A8H7VGQ0"/>
<evidence type="ECO:0000256" key="8">
    <source>
        <dbReference type="ARBA" id="ARBA00023067"/>
    </source>
</evidence>
<dbReference type="InterPro" id="IPR003395">
    <property type="entry name" value="RecF/RecN/SMC_N"/>
</dbReference>
<keyword evidence="8" id="KW-0226">DNA condensation</keyword>
<dbReference type="FunFam" id="1.20.1060.20:FF:000005">
    <property type="entry name" value="Structural maintenance of chromosomes 2"/>
    <property type="match status" value="1"/>
</dbReference>
<dbReference type="Pfam" id="PF06470">
    <property type="entry name" value="SMC_hinge"/>
    <property type="match status" value="1"/>
</dbReference>
<evidence type="ECO:0000259" key="14">
    <source>
        <dbReference type="SMART" id="SM00968"/>
    </source>
</evidence>
<keyword evidence="5" id="KW-0498">Mitosis</keyword>
<dbReference type="GO" id="GO:0005524">
    <property type="term" value="F:ATP binding"/>
    <property type="evidence" value="ECO:0007669"/>
    <property type="project" value="UniProtKB-KW"/>
</dbReference>
<name>A0A8H7VGQ0_9FUNG</name>
<dbReference type="InterPro" id="IPR027120">
    <property type="entry name" value="Smc2_ABC"/>
</dbReference>
<dbReference type="SUPFAM" id="SSF52540">
    <property type="entry name" value="P-loop containing nucleoside triphosphate hydrolases"/>
    <property type="match status" value="2"/>
</dbReference>
<dbReference type="GO" id="GO:0007076">
    <property type="term" value="P:mitotic chromosome condensation"/>
    <property type="evidence" value="ECO:0007669"/>
    <property type="project" value="UniProtKB-ARBA"/>
</dbReference>
<evidence type="ECO:0000256" key="9">
    <source>
        <dbReference type="ARBA" id="ARBA00023242"/>
    </source>
</evidence>
<feature type="domain" description="SMC hinge" evidence="14">
    <location>
        <begin position="519"/>
        <end position="640"/>
    </location>
</feature>
<keyword evidence="3" id="KW-0132">Cell division</keyword>
<evidence type="ECO:0000313" key="15">
    <source>
        <dbReference type="EMBL" id="KAG2219860.1"/>
    </source>
</evidence>
<evidence type="ECO:0000256" key="10">
    <source>
        <dbReference type="ARBA" id="ARBA00023306"/>
    </source>
</evidence>
<gene>
    <name evidence="15" type="ORF">INT45_000747</name>
</gene>
<dbReference type="Gene3D" id="3.30.70.1620">
    <property type="match status" value="1"/>
</dbReference>
<sequence length="1210" mass="139182">MYLEELIIEGFKSYVSRTHITGWDPEFNAITGLNGSGKSNVLDAICFVLGITNLSHVRASNLIDLIYKRGNAGVNKASVTIVFNNEDRERSPLGFENYKQLTVTRQVLMGGRTKYIVNGHNAQQQTVQNLFQSVQLNINNPHFLIMQGKITKVLNMKPTEILSMVEEAAGTKMFEDRKNKAIITMGKKERKVEEINTILQEEIAPKLETLRAEKRVYLDFQKTESEMERLNRVMVAYEYNRHEERLNKSGVTLRQERVNQLINEKKELENELQTIEEDRNAAASKLAKDSTSNSNYRLLENQVKDYSTQLVRLKTKRDLQEATTADEQKIFSNLASNKGEMERNLIEKDNSYTKINHQYETFKKEHDQKLDELHKTSELLQTLTTGISAEEGHESGYMEQLQSAKNAINEAATIEEQSQLKISHLKKELKEKEPQAVRAEKEDGGMLKEVEMKRQELTETEKHLSTLHWNPERENDLIYRKNQERETIHELTDKAESLSRHLSNLDFSYTDPTPHFDRSKVKGLVAELINLEQKNYNASTALEICAGGRLYNVVVENEVVGAQLLDKGRLRRRITLIPLNKIQGFVASAEKITHAQQIAPGKVDLALSLIGYDEEIEPAMEWIFGNTLICEDAETAKRVTFDRHIKMKSVTFDGDVYDPFGTLSGGSKPQSSGILVKVQQLTDIRQQIEQHHQTLEHIEQELEAAQKSIATYQKCKQRLDLQSHEISLLENRLNQSNHAQLKQRVEAIKTQIKEQEIAVVKVKEAHQEAIKNEARIQKEMHEFNDNRDSKLHEMTDRVAKLRVQVNKDAQKMNDMHRAVQTLELEREQLRSDITSCDQDMKRVRDTINEYKELQSEMIQEIDQLQTNLSTAQENLQRETEILASFNEELKELETLQQKKAKQVNEHNLEIQKIMHELEKFNREQHGAQQAIQDLENQYDWILDQKQFFGEPESPYDYSNINIGDSRKTLQRLREKYESMRKKINVRVMNMIDNVEKKETGLTTMLQTVQKDKQKIEDTINSLEEYKMEALERTWSKVNKDFAEIFADLLPGNTCRLQAPEGKTISDGLEVKVNLGGVWKQSLTELSGGQRSLIALSLILSLLQFKPAPMYILDEVDAALDLSHTQNIGQLLRTRFKGSQFVVVSLKDGMFNNANVLFRTRFRDGTSVVERTTHRPMSSSSSSSSDKHARENSGSSRKRGRNDKENRPVAT</sequence>
<dbReference type="EMBL" id="JAEPRB010000161">
    <property type="protein sequence ID" value="KAG2219860.1"/>
    <property type="molecule type" value="Genomic_DNA"/>
</dbReference>
<comment type="caution">
    <text evidence="15">The sequence shown here is derived from an EMBL/GenBank/DDBJ whole genome shotgun (WGS) entry which is preliminary data.</text>
</comment>
<feature type="region of interest" description="Disordered" evidence="13">
    <location>
        <begin position="1167"/>
        <end position="1210"/>
    </location>
</feature>
<comment type="similarity">
    <text evidence="2">Belongs to the SMC family. SMC2 subfamily.</text>
</comment>
<keyword evidence="4" id="KW-0547">Nucleotide-binding</keyword>
<comment type="subcellular location">
    <subcellularLocation>
        <location evidence="1 11">Nucleus</location>
    </subcellularLocation>
</comment>
<dbReference type="InterPro" id="IPR024704">
    <property type="entry name" value="SMC"/>
</dbReference>
<evidence type="ECO:0000256" key="7">
    <source>
        <dbReference type="ARBA" id="ARBA00023054"/>
    </source>
</evidence>
<dbReference type="CDD" id="cd03273">
    <property type="entry name" value="ABC_SMC2_euk"/>
    <property type="match status" value="1"/>
</dbReference>
<keyword evidence="7 12" id="KW-0175">Coiled coil</keyword>
<dbReference type="InterPro" id="IPR010935">
    <property type="entry name" value="SMC_hinge"/>
</dbReference>
<dbReference type="GO" id="GO:0031981">
    <property type="term" value="C:nuclear lumen"/>
    <property type="evidence" value="ECO:0007669"/>
    <property type="project" value="UniProtKB-ARBA"/>
</dbReference>
<feature type="compositionally biased region" description="Basic and acidic residues" evidence="13">
    <location>
        <begin position="1201"/>
        <end position="1210"/>
    </location>
</feature>
<evidence type="ECO:0000256" key="5">
    <source>
        <dbReference type="ARBA" id="ARBA00022776"/>
    </source>
</evidence>
<dbReference type="Pfam" id="PF02463">
    <property type="entry name" value="SMC_N"/>
    <property type="match status" value="1"/>
</dbReference>
<evidence type="ECO:0000256" key="6">
    <source>
        <dbReference type="ARBA" id="ARBA00022840"/>
    </source>
</evidence>
<keyword evidence="16" id="KW-1185">Reference proteome</keyword>
<keyword evidence="6" id="KW-0067">ATP-binding</keyword>
<keyword evidence="10" id="KW-0131">Cell cycle</keyword>
<dbReference type="InterPro" id="IPR036277">
    <property type="entry name" value="SMC_hinge_sf"/>
</dbReference>
<organism evidence="15 16">
    <name type="scientific">Circinella minor</name>
    <dbReference type="NCBI Taxonomy" id="1195481"/>
    <lineage>
        <taxon>Eukaryota</taxon>
        <taxon>Fungi</taxon>
        <taxon>Fungi incertae sedis</taxon>
        <taxon>Mucoromycota</taxon>
        <taxon>Mucoromycotina</taxon>
        <taxon>Mucoromycetes</taxon>
        <taxon>Mucorales</taxon>
        <taxon>Lichtheimiaceae</taxon>
        <taxon>Circinella</taxon>
    </lineage>
</organism>
<dbReference type="Proteomes" id="UP000646827">
    <property type="component" value="Unassembled WGS sequence"/>
</dbReference>
<evidence type="ECO:0000256" key="12">
    <source>
        <dbReference type="SAM" id="Coils"/>
    </source>
</evidence>
<evidence type="ECO:0000256" key="2">
    <source>
        <dbReference type="ARBA" id="ARBA00005231"/>
    </source>
</evidence>
<dbReference type="OrthoDB" id="10255539at2759"/>
<dbReference type="FunFam" id="3.40.50.300:FF:000385">
    <property type="entry name" value="Structural maintenance of chromosomes 2"/>
    <property type="match status" value="1"/>
</dbReference>
<accession>A0A8H7VGQ0</accession>
<feature type="coiled-coil region" evidence="12">
    <location>
        <begin position="681"/>
        <end position="758"/>
    </location>
</feature>
<dbReference type="FunFam" id="3.40.50.300:FF:000278">
    <property type="entry name" value="Structural maintenance of chromosomes 2"/>
    <property type="match status" value="1"/>
</dbReference>
<dbReference type="Gene3D" id="1.10.287.1490">
    <property type="match status" value="1"/>
</dbReference>
<feature type="coiled-coil region" evidence="12">
    <location>
        <begin position="251"/>
        <end position="316"/>
    </location>
</feature>
<dbReference type="GO" id="GO:0000796">
    <property type="term" value="C:condensin complex"/>
    <property type="evidence" value="ECO:0007669"/>
    <property type="project" value="UniProtKB-ARBA"/>
</dbReference>
<reference evidence="15 16" key="1">
    <citation type="submission" date="2020-12" db="EMBL/GenBank/DDBJ databases">
        <title>Metabolic potential, ecology and presence of endohyphal bacteria is reflected in genomic diversity of Mucoromycotina.</title>
        <authorList>
            <person name="Muszewska A."/>
            <person name="Okrasinska A."/>
            <person name="Steczkiewicz K."/>
            <person name="Drgas O."/>
            <person name="Orlowska M."/>
            <person name="Perlinska-Lenart U."/>
            <person name="Aleksandrzak-Piekarczyk T."/>
            <person name="Szatraj K."/>
            <person name="Zielenkiewicz U."/>
            <person name="Pilsyk S."/>
            <person name="Malc E."/>
            <person name="Mieczkowski P."/>
            <person name="Kruszewska J.S."/>
            <person name="Biernat P."/>
            <person name="Pawlowska J."/>
        </authorList>
    </citation>
    <scope>NUCLEOTIDE SEQUENCE [LARGE SCALE GENOMIC DNA]</scope>
    <source>
        <strain evidence="15 16">CBS 142.35</strain>
    </source>
</reference>
<feature type="coiled-coil region" evidence="12">
    <location>
        <begin position="812"/>
        <end position="937"/>
    </location>
</feature>
<dbReference type="Gene3D" id="1.20.1060.20">
    <property type="match status" value="1"/>
</dbReference>
<dbReference type="GO" id="GO:0016887">
    <property type="term" value="F:ATP hydrolysis activity"/>
    <property type="evidence" value="ECO:0007669"/>
    <property type="project" value="InterPro"/>
</dbReference>
<evidence type="ECO:0000313" key="16">
    <source>
        <dbReference type="Proteomes" id="UP000646827"/>
    </source>
</evidence>
<keyword evidence="9 11" id="KW-0539">Nucleus</keyword>
<dbReference type="GO" id="GO:0051301">
    <property type="term" value="P:cell division"/>
    <property type="evidence" value="ECO:0007669"/>
    <property type="project" value="UniProtKB-KW"/>
</dbReference>
<evidence type="ECO:0000256" key="11">
    <source>
        <dbReference type="PIRNR" id="PIRNR005719"/>
    </source>
</evidence>
<proteinExistence type="inferred from homology"/>
<dbReference type="Gene3D" id="3.40.50.300">
    <property type="entry name" value="P-loop containing nucleotide triphosphate hydrolases"/>
    <property type="match status" value="2"/>
</dbReference>
<evidence type="ECO:0000256" key="4">
    <source>
        <dbReference type="ARBA" id="ARBA00022741"/>
    </source>
</evidence>
<dbReference type="SMART" id="SM00968">
    <property type="entry name" value="SMC_hinge"/>
    <property type="match status" value="1"/>
</dbReference>
<dbReference type="SUPFAM" id="SSF75553">
    <property type="entry name" value="Smc hinge domain"/>
    <property type="match status" value="1"/>
</dbReference>
<dbReference type="PIRSF" id="PIRSF005719">
    <property type="entry name" value="SMC"/>
    <property type="match status" value="1"/>
</dbReference>
<dbReference type="GO" id="GO:0000793">
    <property type="term" value="C:condensed chromosome"/>
    <property type="evidence" value="ECO:0007669"/>
    <property type="project" value="UniProtKB-ARBA"/>
</dbReference>
<dbReference type="PANTHER" id="PTHR43977">
    <property type="entry name" value="STRUCTURAL MAINTENANCE OF CHROMOSOMES PROTEIN 3"/>
    <property type="match status" value="1"/>
</dbReference>
<feature type="coiled-coil region" evidence="12">
    <location>
        <begin position="962"/>
        <end position="1032"/>
    </location>
</feature>
<evidence type="ECO:0000256" key="13">
    <source>
        <dbReference type="SAM" id="MobiDB-lite"/>
    </source>
</evidence>
<protein>
    <recommendedName>
        <fullName evidence="11">Structural maintenance of chromosomes protein</fullName>
    </recommendedName>
</protein>
<dbReference type="InterPro" id="IPR027417">
    <property type="entry name" value="P-loop_NTPase"/>
</dbReference>
<evidence type="ECO:0000256" key="1">
    <source>
        <dbReference type="ARBA" id="ARBA00004123"/>
    </source>
</evidence>